<feature type="region of interest" description="Disordered" evidence="26">
    <location>
        <begin position="1464"/>
        <end position="1484"/>
    </location>
</feature>
<dbReference type="FunFam" id="3.30.2160.10:FF:000007">
    <property type="entry name" value="E3 ubiquitin-protein ligase HUWE1 isoform X2"/>
    <property type="match status" value="1"/>
</dbReference>
<feature type="compositionally biased region" description="Low complexity" evidence="26">
    <location>
        <begin position="1360"/>
        <end position="1382"/>
    </location>
</feature>
<dbReference type="GO" id="GO:0006281">
    <property type="term" value="P:DNA repair"/>
    <property type="evidence" value="ECO:0007669"/>
    <property type="project" value="UniProtKB-KW"/>
</dbReference>
<feature type="region of interest" description="Disordered" evidence="26">
    <location>
        <begin position="3554"/>
        <end position="3576"/>
    </location>
</feature>
<dbReference type="CDD" id="cd14288">
    <property type="entry name" value="UBA_HUWE1"/>
    <property type="match status" value="1"/>
</dbReference>
<dbReference type="Gene3D" id="3.90.1750.10">
    <property type="entry name" value="Hect, E3 ligase catalytic domains"/>
    <property type="match status" value="1"/>
</dbReference>
<dbReference type="Gene3D" id="3.30.720.50">
    <property type="match status" value="1"/>
</dbReference>
<feature type="domain" description="HECT" evidence="29">
    <location>
        <begin position="4010"/>
        <end position="4346"/>
    </location>
</feature>
<keyword evidence="12" id="KW-0221">Differentiation</keyword>
<evidence type="ECO:0000256" key="24">
    <source>
        <dbReference type="ARBA" id="ARBA00082105"/>
    </source>
</evidence>
<dbReference type="Gene3D" id="6.10.250.1630">
    <property type="match status" value="1"/>
</dbReference>
<evidence type="ECO:0000256" key="5">
    <source>
        <dbReference type="ARBA" id="ARBA00004906"/>
    </source>
</evidence>
<feature type="compositionally biased region" description="Basic and acidic residues" evidence="26">
    <location>
        <begin position="3473"/>
        <end position="3486"/>
    </location>
</feature>
<protein>
    <recommendedName>
        <fullName evidence="21">E3 ubiquitin-protein ligase HUWE1</fullName>
        <ecNumber evidence="6">2.3.2.26</ecNumber>
    </recommendedName>
    <alternativeName>
        <fullName evidence="22">HECT, UBA and WWE domain-containing protein 1</fullName>
    </alternativeName>
    <alternativeName>
        <fullName evidence="24">HECT-type E3 ubiquitin transferase HUWE1</fullName>
    </alternativeName>
    <alternativeName>
        <fullName evidence="23">Upstream regulatory element-binding protein 1</fullName>
    </alternativeName>
</protein>
<dbReference type="Gene3D" id="3.30.2160.10">
    <property type="entry name" value="Hect, E3 ligase catalytic domain"/>
    <property type="match status" value="1"/>
</dbReference>
<feature type="compositionally biased region" description="Low complexity" evidence="26">
    <location>
        <begin position="2405"/>
        <end position="2415"/>
    </location>
</feature>
<feature type="domain" description="WWE" evidence="30">
    <location>
        <begin position="1658"/>
        <end position="1735"/>
    </location>
</feature>
<evidence type="ECO:0000256" key="8">
    <source>
        <dbReference type="ARBA" id="ARBA00022490"/>
    </source>
</evidence>
<feature type="compositionally biased region" description="Basic and acidic residues" evidence="26">
    <location>
        <begin position="3263"/>
        <end position="3273"/>
    </location>
</feature>
<evidence type="ECO:0000256" key="9">
    <source>
        <dbReference type="ARBA" id="ARBA00022553"/>
    </source>
</evidence>
<dbReference type="Gene3D" id="1.10.8.10">
    <property type="entry name" value="DNA helicase RuvA subunit, C-terminal domain"/>
    <property type="match status" value="1"/>
</dbReference>
<feature type="compositionally biased region" description="Basic and acidic residues" evidence="26">
    <location>
        <begin position="2693"/>
        <end position="2710"/>
    </location>
</feature>
<evidence type="ECO:0000259" key="28">
    <source>
        <dbReference type="PROSITE" id="PS50030"/>
    </source>
</evidence>
<dbReference type="FunFam" id="3.90.1750.10:FF:000026">
    <property type="entry name" value="E3 ubiquitin-protein ligase HACE1"/>
    <property type="match status" value="1"/>
</dbReference>
<dbReference type="InterPro" id="IPR016024">
    <property type="entry name" value="ARM-type_fold"/>
</dbReference>
<organism evidence="31 32">
    <name type="scientific">Gryllus longicercus</name>
    <dbReference type="NCBI Taxonomy" id="2509291"/>
    <lineage>
        <taxon>Eukaryota</taxon>
        <taxon>Metazoa</taxon>
        <taxon>Ecdysozoa</taxon>
        <taxon>Arthropoda</taxon>
        <taxon>Hexapoda</taxon>
        <taxon>Insecta</taxon>
        <taxon>Pterygota</taxon>
        <taxon>Neoptera</taxon>
        <taxon>Polyneoptera</taxon>
        <taxon>Orthoptera</taxon>
        <taxon>Ensifera</taxon>
        <taxon>Gryllidea</taxon>
        <taxon>Grylloidea</taxon>
        <taxon>Gryllidae</taxon>
        <taxon>Gryllinae</taxon>
        <taxon>Gryllus</taxon>
    </lineage>
</organism>
<dbReference type="PROSITE" id="PS50918">
    <property type="entry name" value="WWE"/>
    <property type="match status" value="1"/>
</dbReference>
<feature type="region of interest" description="Disordered" evidence="26">
    <location>
        <begin position="2530"/>
        <end position="2555"/>
    </location>
</feature>
<keyword evidence="8" id="KW-0963">Cytoplasm</keyword>
<evidence type="ECO:0000313" key="32">
    <source>
        <dbReference type="Proteomes" id="UP001378592"/>
    </source>
</evidence>
<feature type="transmembrane region" description="Helical" evidence="27">
    <location>
        <begin position="119"/>
        <end position="141"/>
    </location>
</feature>
<dbReference type="FunFam" id="3.90.1750.10:FF:000003">
    <property type="entry name" value="E3 ubiquitin-protein ligase UPL1"/>
    <property type="match status" value="1"/>
</dbReference>
<keyword evidence="27" id="KW-0812">Transmembrane</keyword>
<feature type="compositionally biased region" description="Low complexity" evidence="26">
    <location>
        <begin position="3277"/>
        <end position="3288"/>
    </location>
</feature>
<dbReference type="Proteomes" id="UP001378592">
    <property type="component" value="Unassembled WGS sequence"/>
</dbReference>
<feature type="region of interest" description="Disordered" evidence="26">
    <location>
        <begin position="3872"/>
        <end position="3919"/>
    </location>
</feature>
<feature type="compositionally biased region" description="Polar residues" evidence="26">
    <location>
        <begin position="2028"/>
        <end position="2039"/>
    </location>
</feature>
<evidence type="ECO:0000256" key="19">
    <source>
        <dbReference type="ARBA" id="ARBA00023242"/>
    </source>
</evidence>
<feature type="compositionally biased region" description="Polar residues" evidence="26">
    <location>
        <begin position="2788"/>
        <end position="2805"/>
    </location>
</feature>
<feature type="region of interest" description="Disordered" evidence="26">
    <location>
        <begin position="2360"/>
        <end position="2459"/>
    </location>
</feature>
<evidence type="ECO:0000256" key="14">
    <source>
        <dbReference type="ARBA" id="ARBA00022990"/>
    </source>
</evidence>
<keyword evidence="9" id="KW-0597">Phosphoprotein</keyword>
<feature type="compositionally biased region" description="Polar residues" evidence="26">
    <location>
        <begin position="2282"/>
        <end position="2293"/>
    </location>
</feature>
<dbReference type="InterPro" id="IPR010314">
    <property type="entry name" value="E3_Ub_ligase_DUF913"/>
</dbReference>
<feature type="region of interest" description="Disordered" evidence="26">
    <location>
        <begin position="2693"/>
        <end position="2738"/>
    </location>
</feature>
<dbReference type="EMBL" id="JAZDUA010000109">
    <property type="protein sequence ID" value="KAK7867833.1"/>
    <property type="molecule type" value="Genomic_DNA"/>
</dbReference>
<dbReference type="Pfam" id="PF00632">
    <property type="entry name" value="HECT"/>
    <property type="match status" value="1"/>
</dbReference>
<dbReference type="InterPro" id="IPR035983">
    <property type="entry name" value="Hect_E3_ubiquitin_ligase"/>
</dbReference>
<feature type="domain" description="UBA" evidence="28">
    <location>
        <begin position="1394"/>
        <end position="1433"/>
    </location>
</feature>
<feature type="region of interest" description="Disordered" evidence="26">
    <location>
        <begin position="2892"/>
        <end position="2914"/>
    </location>
</feature>
<evidence type="ECO:0000256" key="21">
    <source>
        <dbReference type="ARBA" id="ARBA00067583"/>
    </source>
</evidence>
<keyword evidence="32" id="KW-1185">Reference proteome</keyword>
<dbReference type="InterPro" id="IPR050409">
    <property type="entry name" value="E3_ubiq-protein_ligase"/>
</dbReference>
<dbReference type="PROSITE" id="PS50237">
    <property type="entry name" value="HECT"/>
    <property type="match status" value="1"/>
</dbReference>
<keyword evidence="27" id="KW-0472">Membrane</keyword>
<evidence type="ECO:0000256" key="18">
    <source>
        <dbReference type="ARBA" id="ARBA00023204"/>
    </source>
</evidence>
<evidence type="ECO:0000256" key="10">
    <source>
        <dbReference type="ARBA" id="ARBA00022679"/>
    </source>
</evidence>
<evidence type="ECO:0000256" key="26">
    <source>
        <dbReference type="SAM" id="MobiDB-lite"/>
    </source>
</evidence>
<feature type="region of interest" description="Disordered" evidence="26">
    <location>
        <begin position="3710"/>
        <end position="3742"/>
    </location>
</feature>
<feature type="compositionally biased region" description="Polar residues" evidence="26">
    <location>
        <begin position="2729"/>
        <end position="2738"/>
    </location>
</feature>
<dbReference type="FunFam" id="3.30.2410.10:FF:000004">
    <property type="entry name" value="E3 ubiquitin-protein ligase HUWE1, variant"/>
    <property type="match status" value="1"/>
</dbReference>
<feature type="compositionally biased region" description="Basic and acidic residues" evidence="26">
    <location>
        <begin position="512"/>
        <end position="522"/>
    </location>
</feature>
<sequence length="4371" mass="486407">MKIDRSRLKKSTSEVPAECQALIDKLRSCTQNELLDELKAIDAWTFGKCELYHWIDILDIFDSILEEGARQISPNNWIINCDLQENEQVKVLLLWILRFTTLLIEHSFSRHLYNSMEHLIALLASCDMNVVLAVLNLLYMFSKRSNFLQRINNEKRVALIQRLTYLAENWGARHGYSLSNCVANKPIQEYPPETTTLHYEYYAEVTDITQTVSGKNKSYSVAPVVIHIEKLHTLNKTPAEIMNDIVLRYPPPRDKQVLMMLFTYIRSAVNFPNYPVRLLCVQARLQALSVLAYSNALAECAHTLLYEGLVEELRNVLHIAVDDQVEIRASAVRTLTSIIHLDRNPHFPKKSGSRLSMIIDVTGASSYHGFLPTLTRSCIYDLIRGDSKYEYFPPYEFRVEKYSLPLATSLFSFLYHLASYEAGGEALVSCGMMDSLLQVIDWPGHELEHITFVTRAVRVIDLITNIEMQGFQARGGLTSFINRLEMEVNICRKEQPFEIPTADSSPPDDEEMRPPEDERPPVLEEMDVEPAASRESGVNPPSLPEGAHPPHSDAGGESSILRRQKEYDAAKTGKMCLPQRAALLKSMLNFLKKAIQDTSFADSIRHIMDGSLPSSLRHIISNAEYYGPSLFLLATDVVTVYVFQEPSLLSSLQDNGLTHVVLEALLVKDVPATREVLGSLPNVFSALCLNDRGLAQFIVCNPFESLFKVLLSPVYLGAMRRRRTTDPIGDTASNLGNAMDELMRHQPTLKSSATSAIIKLLEELCELGRDPKYVCWRAQNRMDVSPTPAPRPSTSNEGGSSDEEEEDEEEASTSSHTQREETTTETTNLSERQPVALLDYIINVMKFVDAILSNNSTDDHCREFVAQKGLPPLMSILGLPNLPVDYPVTAAAQAVATVCKSILNLSHEPQVLKIGLMQLSVVLDSLRPLHCPIEEPGSSVLLHELATAPNLETAFSTASATPLLHAMSAAHGYVVMFVHVCRTGQTEIRSLSISHWASELGLSVLRGLARLYSSLVWESTLLLALCSDDIIPADSRFGKEDLEKLLPPELRSDDAPWRSTPNEAGSSSTSVEAMNTDDDIQVIVEECGYKTKEGSRQLPSAIQLKYIRPLLGASSRLGRALAELFGLLVKLCVGSPMRQRRGQQLTTSTPLVPSPPARAVAGALTDLLVDGLNWKLLPSTRITKFKFTFLICSVGFTSPMLGDEKKCAYHLMLQKFGSLGFTAFLDTFYWAISGGHKFDAYNGLEHPDLPEGTGEFLDAWLLLLEKLVNPKNVLESPHTISVKHGIIYKPFDAVSYLHKIHQRAFVAVGHLWGKKPLKHYGPRMSDTMMAIFKHILRGEKIWLEHCRKNKDRAAQPGEGSSASSSTTQNVSGDSSTSGSTTTRRPVDLDTPEPEVNQEALNQLMDMGFSRDHCVEALFHTSSVEQATEYLLTYPLTHNRPAHHSSMDVDLTEEDQMSRAISLSLGEKISSDSENKETQKQSLEPGMELDESLLIDKFTEHVLKDCLQLMDEIPDTVFRACELLVAVAKRNGKAWCLEMLNDLTFEIATRIYYMIGIMESPRVKPSEVVTELVESDAAIKAAVRIHLFTLLFEPWLQGPQEMRLACIEVVAQTCINEGCSQLLIKAQKVLAAHGQPVTPKWMAPLILLIDLFEKVAVITHRKNEMLKVTNNVWRWFDLTSGKWTAYSVSNNKIINEAYWNGESAVRLNCGRRRYVIHFNYMIQTNEESGSRRPVTMSLVCREKTEGKDYPPRSEKKDDKEPDKMDTDASEEDEQRKKFKKMNSVARDVQEALVRACVGILALPANTDTLHAAMRLCLRLSRGYENARTFAKLGGVGYLLNLTKASSFGGFQELATMLIRHAIEEPVTLRHAMEKVIRSRTLPNIPPPYKEILYLMRNTSSCVCRDPNAYLEVACDILRCDLNLLPKRSEEDDPRLLVKAQPSRWNTALVMQEDAAVQVISDLLNALTRVVLCSEKADEPEPDKEKPPTKKNVYCSYNVLPVHNTLMHRYPGDPLLPDAIEDREQVRMFHQNNDTSNNSQKTSKDEEGEHSVQAPQRNDGEKSGPLMPKSSILKILADAVRSYSACAKLIIDHTYTAGMSELVIEDCTALAFILDKLIPVNENQYDRECQSTARMLISAIASCNHTPEAQTTLVCELKAALLRSLAMPESVEKHTRIANLSAIILHTIENCPPLVNQPQTPSMKLHQYSNNVNNIVKVMLRKGLLTDLARIAHYMDLSSPHVVNSINAVLKPLETLSRIVNQPSTTPPSKAGKAKPQVHANGSAEHTGTTTSEATHAQGEETVEDAENTDHDISGTAESLEPTSESQVQEDVVDDAVLDDVMDQLLERDGVGSNEENILNASFTVEPEPQSNRMETDDVHTPPIRNQSSLPYGNEDDDTQDVDRVQSSDSDSGSNPSDDPDEEVNNVDDDDDDDDEEEEDEEGDDNEDEEGGSGYDEDGLEFFESDDGLFRIPGLDRENEDILMIQYSDPDLSGPGPHVPWNSNSFPIPLGIFEDPGNGNEATAVNRLTPNHPLLTARHPSDTNNLTGPRAQRGNRPRRYQYLQLNGRSPNPPVILQRLLGPGNHDLSITTNQAGYRDATRVVVMDNGMGLFANTNSEEEQIDFVDQSGYLFGPSLTATLGNIPTALWWWCEEGKLLDGDSQPDCVVANASKVIEVLEITKAEEIALRRERFRKRMEEEESKKRKEEKKISTEGDTEVASTSSGQPARRSSIATGNTDVASATESLAESIVESVLRPTLQSQPPPVDGPVFSELTTGLLCSLSEILPSVTAPQNPLPRTSAEQTMQSDGAAPAAGATTAPAPASAAPPAGAAAATVTPPPTTTTTTTTTAATTAVAASVTTTTTTAAAAVAATTTTTTATAAAVPASVTSATVAMAAAPPPPPPPVDGEPELPEGVDPSFLAALPDEVREEVIAEQLRLQRLRQRAVQQSSETAPTSVTEVNPEFLAALPPAIQEEVLAQQRMEQQRQAAATANPNDPVDAAAFFQNLQPSLRQAILTDMEDSQISVLPPDLAQEAQNLRREWEARNRQLMQERFFSHVSHNNSALSSILRNTGRVGSARYAIHAVPQRAQWNPWNTRPDPHPAMPLASHGLRLRGRQLLDHEALACLLVLLFLDEPKLNTARLHRVLRNLCYHGPTREWVIKALLSILDLCTEPKRDGRRKPQYNFFSTPQWLNVKMDTALGLRARVFNIGHQAGKRGNRSLETTGITVHKRAAPVIIRHTLEVLISLAKTFPGYFLPLKSKSNDKDACKDGGSKSRASTSAGPSGSKSSRNDLANFWDILLKLDSTTYSKKGKSVARSHCLPGPVCDDEHHTHSFESSPFGQLMKMLQKFPGYGPTLVDKMLRLLSLISIGLPEINPYLRHREHAEGKKSEERDESVPVSKEYVRKIMTQLELQTCSEEGLEDATALLLNLSNCPDPTKEIIYGVLINGAINTANFVSQLLRGVQMELDDVNSRWDQDPFDDKDNNDADENVISDSDEEYESSDNHDTNQSDSSEMKENNCESERMYNSYDDSGLQDENYETLQEDYDTLQDYEGEGEENENDNDNEDSGDGEYDYVDANDDTTGFGDVDSFGDEVDVYCDEDNGENGDNDDYNNGVGEEVNKEENVDNAGDNFNDGEEQDATTGELNKGIVPDRFTNGTVVVSAPVKVKGCYDVFMPSLNSLTKRTSTQAFFLRMLRVIVQIRESVRMSRRRRQENNDNTAGGTATSTTSTTLTTTTTTTAATATTTNAMTTTTTATTTPATAAATAVSQTTTSSLTTTTATTTAATTAATAAKTKDEEPVLPPLSQELEQIDHLWDTLSSVLTKLAETPDNHHAVMSLQPTVEAFFLVHSTTGEEQRSVYEGRLDPSLGAAHGTYPEAPLAPVSPLQPDADGSAGNNAQQSPVFQSSTWEQSSPPVTLNPDQQKFLKFAEKHRAVLNQILRQASTHLADGPFAVLVDHTRVLDFDVKRKYFRSELERMDEGIRREELAVHVRRSHVFEDSFRELHRRTIDEWKNRFYIVFEGEEGQDAGGLLREWYVIISREIFNPMYALFTTSPGDRVTYMINQSSHCNPNHLCYFKFVGRVIAKAIYDNKLLECYFTRSFYKHILGIHVKHTDMESEDYSFYQGLVYLMEHHVSDLGYDLTFSAEVQEFGVTDVRDLIPNGRNIPVTESNKMDYIRLVCQMKMTGAIRKQINAFLEGFYDIIPKRLISIFNEQELELLISGMPNVDIEDLKANTEYHKYQPNSLQIQWFWRALRGFDQADRAKFLQFVTGTSKVPLQGFAALEGMNGVQKFQIHRDDRSTDRLPSAHTCFNQLDLPVYETYDKLRTYLLKAIHECSEGFENIVFGIRKLRSIAFDYKKRFFRHTAAN</sequence>
<feature type="compositionally biased region" description="Basic and acidic residues" evidence="26">
    <location>
        <begin position="3503"/>
        <end position="3522"/>
    </location>
</feature>
<evidence type="ECO:0000256" key="20">
    <source>
        <dbReference type="ARBA" id="ARBA00034494"/>
    </source>
</evidence>
<dbReference type="Pfam" id="PF00627">
    <property type="entry name" value="UBA"/>
    <property type="match status" value="1"/>
</dbReference>
<evidence type="ECO:0000256" key="15">
    <source>
        <dbReference type="ARBA" id="ARBA00023108"/>
    </source>
</evidence>
<evidence type="ECO:0000256" key="3">
    <source>
        <dbReference type="ARBA" id="ARBA00004173"/>
    </source>
</evidence>
<feature type="compositionally biased region" description="Acidic residues" evidence="26">
    <location>
        <begin position="3487"/>
        <end position="3502"/>
    </location>
</feature>
<feature type="compositionally biased region" description="Low complexity" evidence="26">
    <location>
        <begin position="2808"/>
        <end position="2847"/>
    </location>
</feature>
<evidence type="ECO:0000256" key="6">
    <source>
        <dbReference type="ARBA" id="ARBA00012485"/>
    </source>
</evidence>
<dbReference type="FunFam" id="1.10.8.10:FF:000019">
    <property type="entry name" value="Putative e3 ubiquitin-protein ligase huwe1 isoform x2"/>
    <property type="match status" value="1"/>
</dbReference>
<dbReference type="Pfam" id="PF06012">
    <property type="entry name" value="DUF908"/>
    <property type="match status" value="1"/>
</dbReference>
<evidence type="ECO:0000259" key="29">
    <source>
        <dbReference type="PROSITE" id="PS50237"/>
    </source>
</evidence>
<evidence type="ECO:0000256" key="25">
    <source>
        <dbReference type="PROSITE-ProRule" id="PRU00104"/>
    </source>
</evidence>
<evidence type="ECO:0000256" key="12">
    <source>
        <dbReference type="ARBA" id="ARBA00022782"/>
    </source>
</evidence>
<evidence type="ECO:0000256" key="4">
    <source>
        <dbReference type="ARBA" id="ARBA00004496"/>
    </source>
</evidence>
<evidence type="ECO:0000256" key="2">
    <source>
        <dbReference type="ARBA" id="ARBA00004123"/>
    </source>
</evidence>
<name>A0AAN9VPH2_9ORTH</name>
<keyword evidence="27" id="KW-1133">Transmembrane helix</keyword>
<evidence type="ECO:0000256" key="17">
    <source>
        <dbReference type="ARBA" id="ARBA00023128"/>
    </source>
</evidence>
<dbReference type="InterPro" id="IPR015940">
    <property type="entry name" value="UBA"/>
</dbReference>
<dbReference type="GO" id="GO:0061630">
    <property type="term" value="F:ubiquitin protein ligase activity"/>
    <property type="evidence" value="ECO:0007669"/>
    <property type="project" value="UniProtKB-EC"/>
</dbReference>
<dbReference type="GO" id="GO:0048511">
    <property type="term" value="P:rhythmic process"/>
    <property type="evidence" value="ECO:0007669"/>
    <property type="project" value="UniProtKB-KW"/>
</dbReference>
<feature type="region of interest" description="Disordered" evidence="26">
    <location>
        <begin position="1350"/>
        <end position="1393"/>
    </location>
</feature>
<dbReference type="SUPFAM" id="SSF117839">
    <property type="entry name" value="WWE domain"/>
    <property type="match status" value="1"/>
</dbReference>
<dbReference type="InterPro" id="IPR010309">
    <property type="entry name" value="E3_Ub_ligase_DUF908"/>
</dbReference>
<evidence type="ECO:0000313" key="31">
    <source>
        <dbReference type="EMBL" id="KAK7867833.1"/>
    </source>
</evidence>
<dbReference type="SUPFAM" id="SSF46934">
    <property type="entry name" value="UBA-like"/>
    <property type="match status" value="1"/>
</dbReference>
<dbReference type="InterPro" id="IPR037197">
    <property type="entry name" value="WWE_dom_sf"/>
</dbReference>
<keyword evidence="14" id="KW-0007">Acetylation</keyword>
<evidence type="ECO:0000256" key="16">
    <source>
        <dbReference type="ARBA" id="ARBA00023125"/>
    </source>
</evidence>
<feature type="region of interest" description="Disordered" evidence="26">
    <location>
        <begin position="2028"/>
        <end position="2065"/>
    </location>
</feature>
<evidence type="ECO:0000256" key="27">
    <source>
        <dbReference type="SAM" id="Phobius"/>
    </source>
</evidence>
<feature type="compositionally biased region" description="Polar residues" evidence="26">
    <location>
        <begin position="3896"/>
        <end position="3919"/>
    </location>
</feature>
<comment type="pathway">
    <text evidence="5">Protein modification; protein ubiquitination.</text>
</comment>
<dbReference type="GO" id="GO:0003677">
    <property type="term" value="F:DNA binding"/>
    <property type="evidence" value="ECO:0007669"/>
    <property type="project" value="UniProtKB-KW"/>
</dbReference>
<dbReference type="SUPFAM" id="SSF56204">
    <property type="entry name" value="Hect, E3 ligase catalytic domain"/>
    <property type="match status" value="1"/>
</dbReference>
<dbReference type="InterPro" id="IPR004170">
    <property type="entry name" value="WWE_dom"/>
</dbReference>
<feature type="region of interest" description="Disordered" evidence="26">
    <location>
        <begin position="783"/>
        <end position="830"/>
    </location>
</feature>
<keyword evidence="16" id="KW-0238">DNA-binding</keyword>
<evidence type="ECO:0000256" key="13">
    <source>
        <dbReference type="ARBA" id="ARBA00022786"/>
    </source>
</evidence>
<dbReference type="Pfam" id="PF14377">
    <property type="entry name" value="UBM"/>
    <property type="match status" value="3"/>
</dbReference>
<dbReference type="PANTHER" id="PTHR11254:SF67">
    <property type="entry name" value="E3 UBIQUITIN-PROTEIN LIGASE HUWE1"/>
    <property type="match status" value="1"/>
</dbReference>
<feature type="compositionally biased region" description="Pro residues" evidence="26">
    <location>
        <begin position="2896"/>
        <end position="2905"/>
    </location>
</feature>
<feature type="compositionally biased region" description="Polar residues" evidence="26">
    <location>
        <begin position="2360"/>
        <end position="2371"/>
    </location>
</feature>
<evidence type="ECO:0000256" key="22">
    <source>
        <dbReference type="ARBA" id="ARBA00080066"/>
    </source>
</evidence>
<keyword evidence="18" id="KW-0234">DNA repair</keyword>
<dbReference type="SUPFAM" id="SSF48371">
    <property type="entry name" value="ARM repeat"/>
    <property type="match status" value="1"/>
</dbReference>
<evidence type="ECO:0000259" key="30">
    <source>
        <dbReference type="PROSITE" id="PS50918"/>
    </source>
</evidence>
<accession>A0AAN9VPH2</accession>
<dbReference type="GO" id="GO:0005634">
    <property type="term" value="C:nucleus"/>
    <property type="evidence" value="ECO:0007669"/>
    <property type="project" value="UniProtKB-SubCell"/>
</dbReference>
<evidence type="ECO:0000256" key="11">
    <source>
        <dbReference type="ARBA" id="ARBA00022763"/>
    </source>
</evidence>
<comment type="similarity">
    <text evidence="20">Belongs to the UPL family. TOM1/PTR1 subfamily.</text>
</comment>
<dbReference type="Pfam" id="PF02825">
    <property type="entry name" value="WWE"/>
    <property type="match status" value="1"/>
</dbReference>
<dbReference type="GO" id="GO:0006511">
    <property type="term" value="P:ubiquitin-dependent protein catabolic process"/>
    <property type="evidence" value="ECO:0007669"/>
    <property type="project" value="TreeGrafter"/>
</dbReference>
<feature type="active site" description="Glycyl thioester intermediate" evidence="25">
    <location>
        <position position="4313"/>
    </location>
</feature>
<feature type="region of interest" description="Disordered" evidence="26">
    <location>
        <begin position="2258"/>
        <end position="2329"/>
    </location>
</feature>
<proteinExistence type="inferred from homology"/>
<comment type="subcellular location">
    <subcellularLocation>
        <location evidence="4">Cytoplasm</location>
    </subcellularLocation>
    <subcellularLocation>
        <location evidence="3">Mitochondrion</location>
    </subcellularLocation>
    <subcellularLocation>
        <location evidence="2">Nucleus</location>
    </subcellularLocation>
</comment>
<feature type="compositionally biased region" description="Basic and acidic residues" evidence="26">
    <location>
        <begin position="1468"/>
        <end position="1478"/>
    </location>
</feature>
<feature type="region of interest" description="Disordered" evidence="26">
    <location>
        <begin position="3623"/>
        <end position="3644"/>
    </location>
</feature>
<dbReference type="GO" id="GO:0005739">
    <property type="term" value="C:mitochondrion"/>
    <property type="evidence" value="ECO:0007669"/>
    <property type="project" value="UniProtKB-SubCell"/>
</dbReference>
<comment type="catalytic activity">
    <reaction evidence="1">
        <text>S-ubiquitinyl-[E2 ubiquitin-conjugating enzyme]-L-cysteine + [acceptor protein]-L-lysine = [E2 ubiquitin-conjugating enzyme]-L-cysteine + N(6)-ubiquitinyl-[acceptor protein]-L-lysine.</text>
        <dbReference type="EC" id="2.3.2.26"/>
    </reaction>
</comment>
<dbReference type="SMART" id="SM00119">
    <property type="entry name" value="HECTc"/>
    <property type="match status" value="1"/>
</dbReference>
<dbReference type="Gene3D" id="3.30.2410.10">
    <property type="entry name" value="Hect, E3 ligase catalytic domain"/>
    <property type="match status" value="1"/>
</dbReference>
<feature type="region of interest" description="Disordered" evidence="26">
    <location>
        <begin position="1740"/>
        <end position="1777"/>
    </location>
</feature>
<dbReference type="CDD" id="cd00078">
    <property type="entry name" value="HECTc"/>
    <property type="match status" value="1"/>
</dbReference>
<feature type="compositionally biased region" description="Acidic residues" evidence="26">
    <location>
        <begin position="2416"/>
        <end position="2459"/>
    </location>
</feature>
<dbReference type="InterPro" id="IPR000569">
    <property type="entry name" value="HECT_dom"/>
</dbReference>
<dbReference type="InterPro" id="IPR041918">
    <property type="entry name" value="UBA_HUWE1"/>
</dbReference>
<feature type="region of interest" description="Disordered" evidence="26">
    <location>
        <begin position="1050"/>
        <end position="1071"/>
    </location>
</feature>
<dbReference type="InterPro" id="IPR009060">
    <property type="entry name" value="UBA-like_sf"/>
</dbReference>
<feature type="compositionally biased region" description="Polar residues" evidence="26">
    <location>
        <begin position="1059"/>
        <end position="1071"/>
    </location>
</feature>
<dbReference type="GO" id="GO:0030154">
    <property type="term" value="P:cell differentiation"/>
    <property type="evidence" value="ECO:0007669"/>
    <property type="project" value="UniProtKB-KW"/>
</dbReference>
<dbReference type="GO" id="GO:0009966">
    <property type="term" value="P:regulation of signal transduction"/>
    <property type="evidence" value="ECO:0007669"/>
    <property type="project" value="UniProtKB-ARBA"/>
</dbReference>
<reference evidence="31 32" key="1">
    <citation type="submission" date="2024-03" db="EMBL/GenBank/DDBJ databases">
        <title>The genome assembly and annotation of the cricket Gryllus longicercus Weissman &amp; Gray.</title>
        <authorList>
            <person name="Szrajer S."/>
            <person name="Gray D."/>
            <person name="Ylla G."/>
        </authorList>
    </citation>
    <scope>NUCLEOTIDE SEQUENCE [LARGE SCALE GENOMIC DNA]</scope>
    <source>
        <strain evidence="31">DAG 2021-001</strain>
        <tissue evidence="31">Whole body minus gut</tissue>
    </source>
</reference>
<evidence type="ECO:0000256" key="23">
    <source>
        <dbReference type="ARBA" id="ARBA00081858"/>
    </source>
</evidence>
<dbReference type="PROSITE" id="PS50030">
    <property type="entry name" value="UBA"/>
    <property type="match status" value="1"/>
</dbReference>
<evidence type="ECO:0000256" key="1">
    <source>
        <dbReference type="ARBA" id="ARBA00000885"/>
    </source>
</evidence>
<comment type="caution">
    <text evidence="31">The sequence shown here is derived from an EMBL/GenBank/DDBJ whole genome shotgun (WGS) entry which is preliminary data.</text>
</comment>
<dbReference type="Pfam" id="PF06025">
    <property type="entry name" value="DUF913"/>
    <property type="match status" value="1"/>
</dbReference>
<keyword evidence="13 25" id="KW-0833">Ubl conjugation pathway</keyword>
<dbReference type="EC" id="2.3.2.26" evidence="6"/>
<evidence type="ECO:0000256" key="7">
    <source>
        <dbReference type="ARBA" id="ARBA00022481"/>
    </source>
</evidence>
<feature type="region of interest" description="Disordered" evidence="26">
    <location>
        <begin position="2787"/>
        <end position="2847"/>
    </location>
</feature>
<gene>
    <name evidence="31" type="ORF">R5R35_008271</name>
</gene>
<dbReference type="SMART" id="SM00165">
    <property type="entry name" value="UBA"/>
    <property type="match status" value="1"/>
</dbReference>
<keyword evidence="17" id="KW-0496">Mitochondrion</keyword>
<feature type="compositionally biased region" description="Basic and acidic residues" evidence="26">
    <location>
        <begin position="1740"/>
        <end position="1765"/>
    </location>
</feature>
<feature type="region of interest" description="Disordered" evidence="26">
    <location>
        <begin position="3263"/>
        <end position="3289"/>
    </location>
</feature>
<feature type="compositionally biased region" description="Low complexity" evidence="26">
    <location>
        <begin position="3721"/>
        <end position="3742"/>
    </location>
</feature>
<feature type="compositionally biased region" description="Acidic residues" evidence="26">
    <location>
        <begin position="800"/>
        <end position="811"/>
    </location>
</feature>
<dbReference type="GO" id="GO:0000209">
    <property type="term" value="P:protein polyubiquitination"/>
    <property type="evidence" value="ECO:0007669"/>
    <property type="project" value="TreeGrafter"/>
</dbReference>
<dbReference type="PANTHER" id="PTHR11254">
    <property type="entry name" value="HECT DOMAIN UBIQUITIN-PROTEIN LIGASE"/>
    <property type="match status" value="1"/>
</dbReference>
<feature type="region of interest" description="Disordered" evidence="26">
    <location>
        <begin position="495"/>
        <end position="558"/>
    </location>
</feature>
<keyword evidence="10" id="KW-0808">Transferase</keyword>
<keyword evidence="19" id="KW-0539">Nucleus</keyword>
<dbReference type="InterPro" id="IPR025527">
    <property type="entry name" value="HUWE1/Rev1_UBM"/>
</dbReference>
<keyword evidence="11" id="KW-0227">DNA damage</keyword>
<feature type="region of interest" description="Disordered" evidence="26">
    <location>
        <begin position="3473"/>
        <end position="3522"/>
    </location>
</feature>
<keyword evidence="15" id="KW-0090">Biological rhythms</keyword>
<keyword evidence="7" id="KW-0488">Methylation</keyword>